<comment type="cofactor">
    <cofactor evidence="1 7">
        <name>Zn(2+)</name>
        <dbReference type="ChEBI" id="CHEBI:29105"/>
    </cofactor>
</comment>
<dbReference type="InterPro" id="IPR013154">
    <property type="entry name" value="ADH-like_N"/>
</dbReference>
<dbReference type="PANTHER" id="PTHR43880">
    <property type="entry name" value="ALCOHOL DEHYDROGENASE"/>
    <property type="match status" value="1"/>
</dbReference>
<dbReference type="FunFam" id="3.40.50.720:FF:000003">
    <property type="entry name" value="S-(hydroxymethyl)glutathione dehydrogenase"/>
    <property type="match status" value="1"/>
</dbReference>
<dbReference type="GO" id="GO:0005829">
    <property type="term" value="C:cytosol"/>
    <property type="evidence" value="ECO:0007669"/>
    <property type="project" value="TreeGrafter"/>
</dbReference>
<dbReference type="SMART" id="SM00829">
    <property type="entry name" value="PKS_ER"/>
    <property type="match status" value="1"/>
</dbReference>
<comment type="similarity">
    <text evidence="2 7">Belongs to the zinc-containing alcohol dehydrogenase family.</text>
</comment>
<dbReference type="GO" id="GO:0008270">
    <property type="term" value="F:zinc ion binding"/>
    <property type="evidence" value="ECO:0007669"/>
    <property type="project" value="InterPro"/>
</dbReference>
<reference evidence="9 10" key="1">
    <citation type="submission" date="2021-03" db="EMBL/GenBank/DDBJ databases">
        <title>Whole genome shotgun sequence of Actinoplanes toevensis NBRC 105298.</title>
        <authorList>
            <person name="Komaki H."/>
            <person name="Tamura T."/>
        </authorList>
    </citation>
    <scope>NUCLEOTIDE SEQUENCE [LARGE SCALE GENOMIC DNA]</scope>
    <source>
        <strain evidence="9 10">NBRC 105298</strain>
    </source>
</reference>
<dbReference type="Pfam" id="PF08240">
    <property type="entry name" value="ADH_N"/>
    <property type="match status" value="1"/>
</dbReference>
<comment type="caution">
    <text evidence="9">The sequence shown here is derived from an EMBL/GenBank/DDBJ whole genome shotgun (WGS) entry which is preliminary data.</text>
</comment>
<feature type="domain" description="Enoyl reductase (ER)" evidence="8">
    <location>
        <begin position="8"/>
        <end position="356"/>
    </location>
</feature>
<evidence type="ECO:0000256" key="1">
    <source>
        <dbReference type="ARBA" id="ARBA00001947"/>
    </source>
</evidence>
<evidence type="ECO:0000256" key="5">
    <source>
        <dbReference type="ARBA" id="ARBA00023002"/>
    </source>
</evidence>
<dbReference type="RefSeq" id="WP_213011487.1">
    <property type="nucleotide sequence ID" value="NZ_BOQN01000099.1"/>
</dbReference>
<dbReference type="InterPro" id="IPR011032">
    <property type="entry name" value="GroES-like_sf"/>
</dbReference>
<accession>A0A920BPF8</accession>
<proteinExistence type="inferred from homology"/>
<dbReference type="InterPro" id="IPR013149">
    <property type="entry name" value="ADH-like_C"/>
</dbReference>
<name>A0A920BPF8_9ACTN</name>
<dbReference type="InterPro" id="IPR002328">
    <property type="entry name" value="ADH_Zn_CS"/>
</dbReference>
<evidence type="ECO:0000256" key="4">
    <source>
        <dbReference type="ARBA" id="ARBA00022833"/>
    </source>
</evidence>
<keyword evidence="5" id="KW-0560">Oxidoreductase</keyword>
<dbReference type="SUPFAM" id="SSF51735">
    <property type="entry name" value="NAD(P)-binding Rossmann-fold domains"/>
    <property type="match status" value="1"/>
</dbReference>
<evidence type="ECO:0000256" key="3">
    <source>
        <dbReference type="ARBA" id="ARBA00022723"/>
    </source>
</evidence>
<dbReference type="Gene3D" id="3.90.180.10">
    <property type="entry name" value="Medium-chain alcohol dehydrogenases, catalytic domain"/>
    <property type="match status" value="1"/>
</dbReference>
<dbReference type="PROSITE" id="PS00059">
    <property type="entry name" value="ADH_ZINC"/>
    <property type="match status" value="1"/>
</dbReference>
<dbReference type="InterPro" id="IPR036291">
    <property type="entry name" value="NAD(P)-bd_dom_sf"/>
</dbReference>
<keyword evidence="6" id="KW-0520">NAD</keyword>
<dbReference type="GO" id="GO:0051903">
    <property type="term" value="F:S-(hydroxymethyl)glutathione dehydrogenase [NAD(P)+] activity"/>
    <property type="evidence" value="ECO:0007669"/>
    <property type="project" value="TreeGrafter"/>
</dbReference>
<keyword evidence="10" id="KW-1185">Reference proteome</keyword>
<protein>
    <submittedName>
        <fullName evidence="9">Alcohol dehydrogenase</fullName>
    </submittedName>
</protein>
<dbReference type="EMBL" id="BOQN01000099">
    <property type="protein sequence ID" value="GIM95791.1"/>
    <property type="molecule type" value="Genomic_DNA"/>
</dbReference>
<dbReference type="GO" id="GO:0046294">
    <property type="term" value="P:formaldehyde catabolic process"/>
    <property type="evidence" value="ECO:0007669"/>
    <property type="project" value="TreeGrafter"/>
</dbReference>
<keyword evidence="4 7" id="KW-0862">Zinc</keyword>
<evidence type="ECO:0000313" key="9">
    <source>
        <dbReference type="EMBL" id="GIM95791.1"/>
    </source>
</evidence>
<evidence type="ECO:0000313" key="10">
    <source>
        <dbReference type="Proteomes" id="UP000677082"/>
    </source>
</evidence>
<evidence type="ECO:0000256" key="2">
    <source>
        <dbReference type="ARBA" id="ARBA00008072"/>
    </source>
</evidence>
<dbReference type="SUPFAM" id="SSF50129">
    <property type="entry name" value="GroES-like"/>
    <property type="match status" value="2"/>
</dbReference>
<evidence type="ECO:0000256" key="7">
    <source>
        <dbReference type="RuleBase" id="RU361277"/>
    </source>
</evidence>
<dbReference type="Proteomes" id="UP000677082">
    <property type="component" value="Unassembled WGS sequence"/>
</dbReference>
<keyword evidence="3 7" id="KW-0479">Metal-binding</keyword>
<sequence length="360" mass="36880">MKASVTTGLGQGFVLEEIDLADPIGHEVRIEVKASGLCHSDLSVATFIGGAFPVVLGHEVAGVVTAVGPQVTQVKVGDHVVGSLIQYCGACVNCLAGRSYICLHPSATERATGSRLSWNGEPVAQGMGLAGFAQEALIHENQLAVVPDEMPWAPAALIGCGVLTGAGAVLNSANVRQGDTVVVIGAGGVGLNAISGARLAGAGTIIATDIEDAKLDRAKAFGATHVINSRTIDPVEAVRDLTGTGADHVFDFVGVRPVTAQGGQMLGKGGGLYLIGVGAMDAGIEVSALVALSNSQKVQGVYMGSSELKRDIPFYASMYLQGRMNLDDLITKEIGLADINAGYDSLKDSSTARVVITDLS</sequence>
<gene>
    <name evidence="9" type="ORF">Ato02nite_075840</name>
</gene>
<dbReference type="PANTHER" id="PTHR43880:SF12">
    <property type="entry name" value="ALCOHOL DEHYDROGENASE CLASS-3"/>
    <property type="match status" value="1"/>
</dbReference>
<evidence type="ECO:0000256" key="6">
    <source>
        <dbReference type="ARBA" id="ARBA00023027"/>
    </source>
</evidence>
<dbReference type="Gene3D" id="3.40.50.720">
    <property type="entry name" value="NAD(P)-binding Rossmann-like Domain"/>
    <property type="match status" value="1"/>
</dbReference>
<dbReference type="AlphaFoldDB" id="A0A920BPF8"/>
<dbReference type="Pfam" id="PF00107">
    <property type="entry name" value="ADH_zinc_N"/>
    <property type="match status" value="1"/>
</dbReference>
<dbReference type="InterPro" id="IPR020843">
    <property type="entry name" value="ER"/>
</dbReference>
<evidence type="ECO:0000259" key="8">
    <source>
        <dbReference type="SMART" id="SM00829"/>
    </source>
</evidence>
<organism evidence="9 10">
    <name type="scientific">Paractinoplanes toevensis</name>
    <dbReference type="NCBI Taxonomy" id="571911"/>
    <lineage>
        <taxon>Bacteria</taxon>
        <taxon>Bacillati</taxon>
        <taxon>Actinomycetota</taxon>
        <taxon>Actinomycetes</taxon>
        <taxon>Micromonosporales</taxon>
        <taxon>Micromonosporaceae</taxon>
        <taxon>Paractinoplanes</taxon>
    </lineage>
</organism>